<comment type="caution">
    <text evidence="1">The sequence shown here is derived from an EMBL/GenBank/DDBJ whole genome shotgun (WGS) entry which is preliminary data.</text>
</comment>
<gene>
    <name evidence="1" type="ORF">G7Y89_g4220</name>
</gene>
<dbReference type="EMBL" id="JAAMPI010000224">
    <property type="protein sequence ID" value="KAF4633893.1"/>
    <property type="molecule type" value="Genomic_DNA"/>
</dbReference>
<dbReference type="AlphaFoldDB" id="A0A8H4RQP9"/>
<evidence type="ECO:0000313" key="2">
    <source>
        <dbReference type="Proteomes" id="UP000566819"/>
    </source>
</evidence>
<evidence type="ECO:0000313" key="1">
    <source>
        <dbReference type="EMBL" id="KAF4633893.1"/>
    </source>
</evidence>
<accession>A0A8H4RQP9</accession>
<protein>
    <submittedName>
        <fullName evidence="1">Uncharacterized protein</fullName>
    </submittedName>
</protein>
<sequence length="107" mass="12640">MLIRLMRRANCAQISFAECLLHDENRLLFKQNDEAKRRRSTGSMVEKAKVMSYKDIVEAQGKRAAKEAAKKQRRPQEDVVGSVKVLRQWKQRLKRHRGPRLLRMRLP</sequence>
<keyword evidence="2" id="KW-1185">Reference proteome</keyword>
<name>A0A8H4RQP9_9HELO</name>
<dbReference type="Proteomes" id="UP000566819">
    <property type="component" value="Unassembled WGS sequence"/>
</dbReference>
<reference evidence="1 2" key="1">
    <citation type="submission" date="2020-03" db="EMBL/GenBank/DDBJ databases">
        <title>Draft Genome Sequence of Cudoniella acicularis.</title>
        <authorList>
            <person name="Buettner E."/>
            <person name="Kellner H."/>
        </authorList>
    </citation>
    <scope>NUCLEOTIDE SEQUENCE [LARGE SCALE GENOMIC DNA]</scope>
    <source>
        <strain evidence="1 2">DSM 108380</strain>
    </source>
</reference>
<proteinExistence type="predicted"/>
<organism evidence="1 2">
    <name type="scientific">Cudoniella acicularis</name>
    <dbReference type="NCBI Taxonomy" id="354080"/>
    <lineage>
        <taxon>Eukaryota</taxon>
        <taxon>Fungi</taxon>
        <taxon>Dikarya</taxon>
        <taxon>Ascomycota</taxon>
        <taxon>Pezizomycotina</taxon>
        <taxon>Leotiomycetes</taxon>
        <taxon>Helotiales</taxon>
        <taxon>Tricladiaceae</taxon>
        <taxon>Cudoniella</taxon>
    </lineage>
</organism>